<dbReference type="OrthoDB" id="2445277at2759"/>
<evidence type="ECO:0000313" key="3">
    <source>
        <dbReference type="Proteomes" id="UP000615446"/>
    </source>
</evidence>
<feature type="compositionally biased region" description="Acidic residues" evidence="1">
    <location>
        <begin position="89"/>
        <end position="99"/>
    </location>
</feature>
<dbReference type="AlphaFoldDB" id="A0A8H3M9Z4"/>
<evidence type="ECO:0000256" key="1">
    <source>
        <dbReference type="SAM" id="MobiDB-lite"/>
    </source>
</evidence>
<accession>A0A8H3M9Z4</accession>
<feature type="compositionally biased region" description="Basic and acidic residues" evidence="1">
    <location>
        <begin position="100"/>
        <end position="121"/>
    </location>
</feature>
<protein>
    <submittedName>
        <fullName evidence="2">Transposase domain-containing protein</fullName>
    </submittedName>
</protein>
<proteinExistence type="predicted"/>
<feature type="region of interest" description="Disordered" evidence="1">
    <location>
        <begin position="49"/>
        <end position="172"/>
    </location>
</feature>
<feature type="compositionally biased region" description="Acidic residues" evidence="1">
    <location>
        <begin position="49"/>
        <end position="67"/>
    </location>
</feature>
<feature type="compositionally biased region" description="Basic and acidic residues" evidence="1">
    <location>
        <begin position="128"/>
        <end position="157"/>
    </location>
</feature>
<organism evidence="2 3">
    <name type="scientific">Rhizophagus clarus</name>
    <dbReference type="NCBI Taxonomy" id="94130"/>
    <lineage>
        <taxon>Eukaryota</taxon>
        <taxon>Fungi</taxon>
        <taxon>Fungi incertae sedis</taxon>
        <taxon>Mucoromycota</taxon>
        <taxon>Glomeromycotina</taxon>
        <taxon>Glomeromycetes</taxon>
        <taxon>Glomerales</taxon>
        <taxon>Glomeraceae</taxon>
        <taxon>Rhizophagus</taxon>
    </lineage>
</organism>
<comment type="caution">
    <text evidence="2">The sequence shown here is derived from an EMBL/GenBank/DDBJ whole genome shotgun (WGS) entry which is preliminary data.</text>
</comment>
<dbReference type="InterPro" id="IPR004242">
    <property type="entry name" value="Transposase_21"/>
</dbReference>
<dbReference type="Proteomes" id="UP000615446">
    <property type="component" value="Unassembled WGS sequence"/>
</dbReference>
<gene>
    <name evidence="2" type="ORF">RCL2_002690700</name>
</gene>
<name>A0A8H3M9Z4_9GLOM</name>
<dbReference type="Pfam" id="PF02992">
    <property type="entry name" value="Transposase_21"/>
    <property type="match status" value="1"/>
</dbReference>
<evidence type="ECO:0000313" key="2">
    <source>
        <dbReference type="EMBL" id="GET00452.1"/>
    </source>
</evidence>
<reference evidence="2" key="1">
    <citation type="submission" date="2019-10" db="EMBL/GenBank/DDBJ databases">
        <title>Conservation and host-specific expression of non-tandemly repeated heterogenous ribosome RNA gene in arbuscular mycorrhizal fungi.</title>
        <authorList>
            <person name="Maeda T."/>
            <person name="Kobayashi Y."/>
            <person name="Nakagawa T."/>
            <person name="Ezawa T."/>
            <person name="Yamaguchi K."/>
            <person name="Bino T."/>
            <person name="Nishimoto Y."/>
            <person name="Shigenobu S."/>
            <person name="Kawaguchi M."/>
        </authorList>
    </citation>
    <scope>NUCLEOTIDE SEQUENCE</scope>
    <source>
        <strain evidence="2">HR1</strain>
    </source>
</reference>
<sequence>MSNKNLELCECLRCKRNGIGKYVHPTTKWRHSKKRKYNIELINDDIIDEEYNGCDDDDNDNSDESYDEYNSYNKESYGEESSNKKSYNENEEYYNEEESESHNEEKSESYNEKESEFHNEEESFYNSNEEKSESYNKEESEFHNEESFYNRKEADDWKETDDEEELIVSSKSENNSLNLEGSLKDRTLLENINLTTGASTHIVLLPDRLVIQYQDSACAKQLRYYSEYISRNIDSTIGDVFDGAQYKNLLQKGYFQNDHDIVLLGSVDGYQLFKQKCDDCWIILFINANLPPKQRVKKENLLITSIIPGPKAPKDFNSSMKPVVDELCLLEGNFK</sequence>
<dbReference type="EMBL" id="BLAL01000285">
    <property type="protein sequence ID" value="GET00452.1"/>
    <property type="molecule type" value="Genomic_DNA"/>
</dbReference>